<accession>X0Y811</accession>
<dbReference type="GO" id="GO:0051536">
    <property type="term" value="F:iron-sulfur cluster binding"/>
    <property type="evidence" value="ECO:0007669"/>
    <property type="project" value="InterPro"/>
</dbReference>
<dbReference type="PANTHER" id="PTHR32479">
    <property type="entry name" value="GLYCOLATE OXIDASE IRON-SULFUR SUBUNIT"/>
    <property type="match status" value="1"/>
</dbReference>
<dbReference type="InterPro" id="IPR009051">
    <property type="entry name" value="Helical_ferredxn"/>
</dbReference>
<dbReference type="SUPFAM" id="SSF46548">
    <property type="entry name" value="alpha-helical ferredoxin"/>
    <property type="match status" value="1"/>
</dbReference>
<sequence length="49" mass="5316">MSGPSEVLGDLYPGTLDCVHCGLCLPACPTYRITGRETSSPRGRLYLMQ</sequence>
<evidence type="ECO:0000259" key="1">
    <source>
        <dbReference type="PROSITE" id="PS51379"/>
    </source>
</evidence>
<gene>
    <name evidence="2" type="ORF">S01H1_86056</name>
</gene>
<dbReference type="Pfam" id="PF13183">
    <property type="entry name" value="Fer4_8"/>
    <property type="match status" value="1"/>
</dbReference>
<protein>
    <recommendedName>
        <fullName evidence="1">4Fe-4S ferredoxin-type domain-containing protein</fullName>
    </recommendedName>
</protein>
<dbReference type="InterPro" id="IPR017896">
    <property type="entry name" value="4Fe4S_Fe-S-bd"/>
</dbReference>
<dbReference type="PANTHER" id="PTHR32479:SF17">
    <property type="entry name" value="GLYCOLATE OXIDASE IRON-SULFUR SUBUNIT"/>
    <property type="match status" value="1"/>
</dbReference>
<evidence type="ECO:0000313" key="2">
    <source>
        <dbReference type="EMBL" id="GAG44863.1"/>
    </source>
</evidence>
<proteinExistence type="predicted"/>
<organism evidence="2">
    <name type="scientific">marine sediment metagenome</name>
    <dbReference type="NCBI Taxonomy" id="412755"/>
    <lineage>
        <taxon>unclassified sequences</taxon>
        <taxon>metagenomes</taxon>
        <taxon>ecological metagenomes</taxon>
    </lineage>
</organism>
<dbReference type="PROSITE" id="PS00198">
    <property type="entry name" value="4FE4S_FER_1"/>
    <property type="match status" value="1"/>
</dbReference>
<dbReference type="PROSITE" id="PS51379">
    <property type="entry name" value="4FE4S_FER_2"/>
    <property type="match status" value="1"/>
</dbReference>
<dbReference type="AlphaFoldDB" id="X0Y811"/>
<dbReference type="EMBL" id="BARS01059395">
    <property type="protein sequence ID" value="GAG44863.1"/>
    <property type="molecule type" value="Genomic_DNA"/>
</dbReference>
<reference evidence="2" key="1">
    <citation type="journal article" date="2014" name="Front. Microbiol.">
        <title>High frequency of phylogenetically diverse reductive dehalogenase-homologous genes in deep subseafloor sedimentary metagenomes.</title>
        <authorList>
            <person name="Kawai M."/>
            <person name="Futagami T."/>
            <person name="Toyoda A."/>
            <person name="Takaki Y."/>
            <person name="Nishi S."/>
            <person name="Hori S."/>
            <person name="Arai W."/>
            <person name="Tsubouchi T."/>
            <person name="Morono Y."/>
            <person name="Uchiyama I."/>
            <person name="Ito T."/>
            <person name="Fujiyama A."/>
            <person name="Inagaki F."/>
            <person name="Takami H."/>
        </authorList>
    </citation>
    <scope>NUCLEOTIDE SEQUENCE</scope>
    <source>
        <strain evidence="2">Expedition CK06-06</strain>
    </source>
</reference>
<dbReference type="InterPro" id="IPR017900">
    <property type="entry name" value="4Fe4S_Fe_S_CS"/>
</dbReference>
<dbReference type="Gene3D" id="1.10.1060.10">
    <property type="entry name" value="Alpha-helical ferredoxin"/>
    <property type="match status" value="1"/>
</dbReference>
<feature type="non-terminal residue" evidence="2">
    <location>
        <position position="49"/>
    </location>
</feature>
<name>X0Y811_9ZZZZ</name>
<comment type="caution">
    <text evidence="2">The sequence shown here is derived from an EMBL/GenBank/DDBJ whole genome shotgun (WGS) entry which is preliminary data.</text>
</comment>
<feature type="domain" description="4Fe-4S ferredoxin-type" evidence="1">
    <location>
        <begin position="9"/>
        <end position="38"/>
    </location>
</feature>